<accession>A0ACB7ZD54</accession>
<comment type="caution">
    <text evidence="1">The sequence shown here is derived from an EMBL/GenBank/DDBJ whole genome shotgun (WGS) entry which is preliminary data.</text>
</comment>
<name>A0ACB7ZD54_9ERIC</name>
<gene>
    <name evidence="1" type="ORF">Vadar_023105</name>
</gene>
<reference evidence="1 2" key="1">
    <citation type="journal article" date="2021" name="Hortic Res">
        <title>High-quality reference genome and annotation aids understanding of berry development for evergreen blueberry (Vaccinium darrowii).</title>
        <authorList>
            <person name="Yu J."/>
            <person name="Hulse-Kemp A.M."/>
            <person name="Babiker E."/>
            <person name="Staton M."/>
        </authorList>
    </citation>
    <scope>NUCLEOTIDE SEQUENCE [LARGE SCALE GENOMIC DNA]</scope>
    <source>
        <strain evidence="2">cv. NJ 8807/NJ 8810</strain>
        <tissue evidence="1">Young leaf</tissue>
    </source>
</reference>
<keyword evidence="2" id="KW-1185">Reference proteome</keyword>
<dbReference type="Proteomes" id="UP000828048">
    <property type="component" value="Chromosome 12"/>
</dbReference>
<evidence type="ECO:0000313" key="1">
    <source>
        <dbReference type="EMBL" id="KAH7863889.1"/>
    </source>
</evidence>
<organism evidence="1 2">
    <name type="scientific">Vaccinium darrowii</name>
    <dbReference type="NCBI Taxonomy" id="229202"/>
    <lineage>
        <taxon>Eukaryota</taxon>
        <taxon>Viridiplantae</taxon>
        <taxon>Streptophyta</taxon>
        <taxon>Embryophyta</taxon>
        <taxon>Tracheophyta</taxon>
        <taxon>Spermatophyta</taxon>
        <taxon>Magnoliopsida</taxon>
        <taxon>eudicotyledons</taxon>
        <taxon>Gunneridae</taxon>
        <taxon>Pentapetalae</taxon>
        <taxon>asterids</taxon>
        <taxon>Ericales</taxon>
        <taxon>Ericaceae</taxon>
        <taxon>Vaccinioideae</taxon>
        <taxon>Vaccinieae</taxon>
        <taxon>Vaccinium</taxon>
    </lineage>
</organism>
<dbReference type="EMBL" id="CM037162">
    <property type="protein sequence ID" value="KAH7863889.1"/>
    <property type="molecule type" value="Genomic_DNA"/>
</dbReference>
<evidence type="ECO:0000313" key="2">
    <source>
        <dbReference type="Proteomes" id="UP000828048"/>
    </source>
</evidence>
<sequence length="397" mass="44583">MMLKLTSLSWSLTSLPCNAATLDISSPKALIKKQCRFLGSASPRLTTSISRHNAVVSGEEYSSASSSALIVTEAKEKEDGSDGSKKSLGDQLRLGSLTEDGLSYKEKFIVRCYEVGINKTAIVETIAKLLQEVACNHFRILGFSTGGFATTTTVTKSNLTWVIARMHIDIYKYPAWSDVVEIETWYEGRGPIWGGRYWILKDCATSEVIGRATSKWVIMNQHTKRLEKISDDALEEYLAFSRRESRLALPEEQNGSLMKIAKLENPAEYSRQGLMPTRADLDMNQHVNNVTHISWVLEGMPQEIIDTHEIKTITLDYRRECRHDDVVDSLTSSEPFEDTQVSELNGSNGLAAATTKGSEEFRQFLHLLRLSGNGHEISRGRTKWRKKQSKIYPNHSV</sequence>
<proteinExistence type="predicted"/>
<protein>
    <submittedName>
        <fullName evidence="1">Uncharacterized protein</fullName>
    </submittedName>
</protein>